<reference evidence="3" key="1">
    <citation type="submission" date="2016-04" db="EMBL/GenBank/DDBJ databases">
        <title>Cephalotus genome sequencing.</title>
        <authorList>
            <person name="Fukushima K."/>
            <person name="Hasebe M."/>
            <person name="Fang X."/>
        </authorList>
    </citation>
    <scope>NUCLEOTIDE SEQUENCE [LARGE SCALE GENOMIC DNA]</scope>
    <source>
        <strain evidence="3">cv. St1</strain>
    </source>
</reference>
<dbReference type="InterPro" id="IPR011009">
    <property type="entry name" value="Kinase-like_dom_sf"/>
</dbReference>
<dbReference type="PANTHER" id="PTHR22603">
    <property type="entry name" value="CHOLINE/ETHANOALAMINE KINASE"/>
    <property type="match status" value="1"/>
</dbReference>
<dbReference type="Gene3D" id="3.90.1200.10">
    <property type="match status" value="1"/>
</dbReference>
<keyword evidence="3" id="KW-1185">Reference proteome</keyword>
<dbReference type="GO" id="GO:0005737">
    <property type="term" value="C:cytoplasm"/>
    <property type="evidence" value="ECO:0007669"/>
    <property type="project" value="TreeGrafter"/>
</dbReference>
<evidence type="ECO:0000313" key="3">
    <source>
        <dbReference type="Proteomes" id="UP000187406"/>
    </source>
</evidence>
<dbReference type="SUPFAM" id="SSF56112">
    <property type="entry name" value="Protein kinase-like (PK-like)"/>
    <property type="match status" value="1"/>
</dbReference>
<protein>
    <submittedName>
        <fullName evidence="2">Uncharacterized protein</fullName>
    </submittedName>
</protein>
<dbReference type="GO" id="GO:0004305">
    <property type="term" value="F:ethanolamine kinase activity"/>
    <property type="evidence" value="ECO:0007669"/>
    <property type="project" value="TreeGrafter"/>
</dbReference>
<organism evidence="2 3">
    <name type="scientific">Cephalotus follicularis</name>
    <name type="common">Albany pitcher plant</name>
    <dbReference type="NCBI Taxonomy" id="3775"/>
    <lineage>
        <taxon>Eukaryota</taxon>
        <taxon>Viridiplantae</taxon>
        <taxon>Streptophyta</taxon>
        <taxon>Embryophyta</taxon>
        <taxon>Tracheophyta</taxon>
        <taxon>Spermatophyta</taxon>
        <taxon>Magnoliopsida</taxon>
        <taxon>eudicotyledons</taxon>
        <taxon>Gunneridae</taxon>
        <taxon>Pentapetalae</taxon>
        <taxon>rosids</taxon>
        <taxon>fabids</taxon>
        <taxon>Oxalidales</taxon>
        <taxon>Cephalotaceae</taxon>
        <taxon>Cephalotus</taxon>
    </lineage>
</organism>
<dbReference type="Proteomes" id="UP000187406">
    <property type="component" value="Unassembled WGS sequence"/>
</dbReference>
<dbReference type="AlphaFoldDB" id="A0A1Q3DF68"/>
<dbReference type="OrthoDB" id="1701376at2759"/>
<sequence>MKNAMTDKKRSKLILCDQTSDSEVEQLVQDVEKYTLASHLVWSLWGIISEHVNEIDFDYIEYARQRFQQYWLRKPELLGSCEMALNDVIDGLQDGSKPIPSKPDDSLFKKLTNILRFTRKTT</sequence>
<name>A0A1Q3DF68_CEPFO</name>
<dbReference type="EMBL" id="BDDD01006783">
    <property type="protein sequence ID" value="GAV90953.1"/>
    <property type="molecule type" value="Genomic_DNA"/>
</dbReference>
<proteinExistence type="inferred from homology"/>
<dbReference type="InParanoid" id="A0A1Q3DF68"/>
<dbReference type="Pfam" id="PF01633">
    <property type="entry name" value="Choline_kinase"/>
    <property type="match status" value="1"/>
</dbReference>
<comment type="caution">
    <text evidence="2">The sequence shown here is derived from an EMBL/GenBank/DDBJ whole genome shotgun (WGS) entry which is preliminary data.</text>
</comment>
<gene>
    <name evidence="2" type="ORF">CFOL_v3_34353</name>
</gene>
<dbReference type="PANTHER" id="PTHR22603:SF81">
    <property type="entry name" value="CHOLINE KINASE 2-RELATED"/>
    <property type="match status" value="1"/>
</dbReference>
<evidence type="ECO:0000256" key="1">
    <source>
        <dbReference type="ARBA" id="ARBA00038211"/>
    </source>
</evidence>
<evidence type="ECO:0000313" key="2">
    <source>
        <dbReference type="EMBL" id="GAV90953.1"/>
    </source>
</evidence>
<dbReference type="STRING" id="3775.A0A1Q3DF68"/>
<dbReference type="GO" id="GO:0006646">
    <property type="term" value="P:phosphatidylethanolamine biosynthetic process"/>
    <property type="evidence" value="ECO:0007669"/>
    <property type="project" value="TreeGrafter"/>
</dbReference>
<dbReference type="GO" id="GO:0004103">
    <property type="term" value="F:choline kinase activity"/>
    <property type="evidence" value="ECO:0007669"/>
    <property type="project" value="TreeGrafter"/>
</dbReference>
<comment type="similarity">
    <text evidence="1">Belongs to the choline/ethanolamine kinase family.</text>
</comment>
<accession>A0A1Q3DF68</accession>